<accession>A0ABT0APT0</accession>
<dbReference type="EMBL" id="JAAECS010000001">
    <property type="protein sequence ID" value="MCJ1988681.1"/>
    <property type="molecule type" value="Genomic_DNA"/>
</dbReference>
<proteinExistence type="predicted"/>
<dbReference type="PIRSF" id="PIRSF038959">
    <property type="entry name" value="SdpI"/>
    <property type="match status" value="1"/>
</dbReference>
<dbReference type="InterPro" id="IPR025962">
    <property type="entry name" value="SdpI/YhfL"/>
</dbReference>
<dbReference type="InterPro" id="IPR026272">
    <property type="entry name" value="SdpI"/>
</dbReference>
<feature type="transmembrane region" description="Helical" evidence="1">
    <location>
        <begin position="84"/>
        <end position="101"/>
    </location>
</feature>
<feature type="transmembrane region" description="Helical" evidence="1">
    <location>
        <begin position="107"/>
        <end position="127"/>
    </location>
</feature>
<gene>
    <name evidence="3" type="ORF">GYN21_00470</name>
</gene>
<evidence type="ECO:0000256" key="1">
    <source>
        <dbReference type="SAM" id="Phobius"/>
    </source>
</evidence>
<dbReference type="Proteomes" id="UP001522450">
    <property type="component" value="Unassembled WGS sequence"/>
</dbReference>
<keyword evidence="4" id="KW-1185">Reference proteome</keyword>
<evidence type="ECO:0000313" key="3">
    <source>
        <dbReference type="EMBL" id="MCJ1988681.1"/>
    </source>
</evidence>
<feature type="transmembrane region" description="Helical" evidence="1">
    <location>
        <begin position="159"/>
        <end position="177"/>
    </location>
</feature>
<protein>
    <submittedName>
        <fullName evidence="3">DUF1648 domain-containing protein</fullName>
    </submittedName>
</protein>
<evidence type="ECO:0000313" key="4">
    <source>
        <dbReference type="Proteomes" id="UP001522450"/>
    </source>
</evidence>
<feature type="domain" description="DUF1648" evidence="2">
    <location>
        <begin position="12"/>
        <end position="59"/>
    </location>
</feature>
<organism evidence="3 4">
    <name type="scientific">Pseudolactococcus carnosus</name>
    <dbReference type="NCBI Taxonomy" id="2749961"/>
    <lineage>
        <taxon>Bacteria</taxon>
        <taxon>Bacillati</taxon>
        <taxon>Bacillota</taxon>
        <taxon>Bacilli</taxon>
        <taxon>Lactobacillales</taxon>
        <taxon>Streptococcaceae</taxon>
        <taxon>Pseudolactococcus</taxon>
    </lineage>
</organism>
<dbReference type="PANTHER" id="PTHR37810">
    <property type="entry name" value="IMMUNITY PROTEIN SDPI"/>
    <property type="match status" value="1"/>
</dbReference>
<feature type="transmembrane region" description="Helical" evidence="1">
    <location>
        <begin position="183"/>
        <end position="205"/>
    </location>
</feature>
<comment type="caution">
    <text evidence="3">The sequence shown here is derived from an EMBL/GenBank/DDBJ whole genome shotgun (WGS) entry which is preliminary data.</text>
</comment>
<feature type="transmembrane region" description="Helical" evidence="1">
    <location>
        <begin position="49"/>
        <end position="72"/>
    </location>
</feature>
<dbReference type="RefSeq" id="WP_079506684.1">
    <property type="nucleotide sequence ID" value="NZ_JAAECP010000020.1"/>
</dbReference>
<keyword evidence="1" id="KW-0812">Transmembrane</keyword>
<dbReference type="Pfam" id="PF07853">
    <property type="entry name" value="DUF1648"/>
    <property type="match status" value="1"/>
</dbReference>
<reference evidence="3 4" key="1">
    <citation type="journal article" date="2022" name="Microbiol. Res.">
        <title>Comparative genome analysis, predicted lifestyle and antimicrobial strategies of Lactococcus carnosus and Lactococcus paracarnosus isolated from meat.</title>
        <authorList>
            <person name="Werum V."/>
            <person name="Ehrmann M."/>
            <person name="Vogel R."/>
            <person name="Hilgarth M."/>
        </authorList>
    </citation>
    <scope>NUCLEOTIDE SEQUENCE [LARGE SCALE GENOMIC DNA]</scope>
    <source>
        <strain evidence="3 4">TMW22177</strain>
    </source>
</reference>
<dbReference type="PANTHER" id="PTHR37810:SF5">
    <property type="entry name" value="IMMUNITY PROTEIN SDPI"/>
    <property type="match status" value="1"/>
</dbReference>
<keyword evidence="1" id="KW-0472">Membrane</keyword>
<keyword evidence="1" id="KW-1133">Transmembrane helix</keyword>
<dbReference type="InterPro" id="IPR012867">
    <property type="entry name" value="DUF1648"/>
</dbReference>
<sequence length="211" mass="23570">MKIKQMTWPILLGLLPIVIGLVLYRQLPDQLPIHWGLNGQANTYMGKLLVILLMPVVMLALNVVLHVAFVLNLGKSSNPKIEKLLMWVLPIMAIVIQSLSFSEALGYHLSISLFVMCIIGILFMVLGNYIPKTTINRAVGFRLPSTLNNPDNWQKTNRLGGIMLVMSGLLSIIGGVISLWYPIIIFPVLIFIMVTVVLIPLIYSVRLARNK</sequence>
<name>A0ABT0APT0_9LACT</name>
<evidence type="ECO:0000259" key="2">
    <source>
        <dbReference type="Pfam" id="PF07853"/>
    </source>
</evidence>
<dbReference type="Pfam" id="PF13630">
    <property type="entry name" value="SdpI"/>
    <property type="match status" value="1"/>
</dbReference>